<keyword evidence="6" id="KW-1185">Reference proteome</keyword>
<evidence type="ECO:0000256" key="1">
    <source>
        <dbReference type="ARBA" id="ARBA00022630"/>
    </source>
</evidence>
<dbReference type="SUPFAM" id="SSF55447">
    <property type="entry name" value="CO dehydrogenase flavoprotein C-terminal domain-like"/>
    <property type="match status" value="1"/>
</dbReference>
<evidence type="ECO:0000256" key="2">
    <source>
        <dbReference type="ARBA" id="ARBA00022827"/>
    </source>
</evidence>
<evidence type="ECO:0000259" key="4">
    <source>
        <dbReference type="PROSITE" id="PS51387"/>
    </source>
</evidence>
<comment type="caution">
    <text evidence="5">The sequence shown here is derived from an EMBL/GenBank/DDBJ whole genome shotgun (WGS) entry which is preliminary data.</text>
</comment>
<dbReference type="Proteomes" id="UP000268016">
    <property type="component" value="Unassembled WGS sequence"/>
</dbReference>
<evidence type="ECO:0000313" key="5">
    <source>
        <dbReference type="EMBL" id="ROT95836.1"/>
    </source>
</evidence>
<dbReference type="InterPro" id="IPR005107">
    <property type="entry name" value="CO_DH_flav_C"/>
</dbReference>
<dbReference type="InterPro" id="IPR051312">
    <property type="entry name" value="Diverse_Substr_Oxidored"/>
</dbReference>
<dbReference type="PROSITE" id="PS51387">
    <property type="entry name" value="FAD_PCMH"/>
    <property type="match status" value="1"/>
</dbReference>
<dbReference type="InterPro" id="IPR036683">
    <property type="entry name" value="CO_DH_flav_C_dom_sf"/>
</dbReference>
<dbReference type="SMART" id="SM01092">
    <property type="entry name" value="CO_deh_flav_C"/>
    <property type="match status" value="1"/>
</dbReference>
<sequence>MYDFEFVRPTSLEAAIAALAEEDAQALGGGQTLIPSLKARLAMPSVLVSLAGIAEMTGVCRDDEGRVCIGGATTHAVVAREAAAHFPALAALAGQIGDPAVRTRGTIGGSLANNDPSACYPPAALGTGAEIITNRRSIGADDFFQGMFATALDEGEIITEVRFPVAEKAAYVKFAQPASRFALVGVFAARMPDGVRVAVTGASEDGVFRWTEAEEALSREWSPEALTGLAPGSDGMIGDLHASPEYRAHLVGVVTRRAVEAAG</sequence>
<dbReference type="PANTHER" id="PTHR42659">
    <property type="entry name" value="XANTHINE DEHYDROGENASE SUBUNIT C-RELATED"/>
    <property type="match status" value="1"/>
</dbReference>
<keyword evidence="2" id="KW-0274">FAD</keyword>
<proteinExistence type="predicted"/>
<evidence type="ECO:0000313" key="6">
    <source>
        <dbReference type="Proteomes" id="UP000268016"/>
    </source>
</evidence>
<dbReference type="InterPro" id="IPR036318">
    <property type="entry name" value="FAD-bd_PCMH-like_sf"/>
</dbReference>
<dbReference type="SUPFAM" id="SSF56176">
    <property type="entry name" value="FAD-binding/transporter-associated domain-like"/>
    <property type="match status" value="1"/>
</dbReference>
<dbReference type="Gene3D" id="3.30.43.10">
    <property type="entry name" value="Uridine Diphospho-n-acetylenolpyruvylglucosamine Reductase, domain 2"/>
    <property type="match status" value="1"/>
</dbReference>
<feature type="domain" description="FAD-binding PCMH-type" evidence="4">
    <location>
        <begin position="1"/>
        <end position="168"/>
    </location>
</feature>
<reference evidence="5 6" key="1">
    <citation type="submission" date="2018-10" db="EMBL/GenBank/DDBJ databases">
        <title>Histidinibacterium lentulum gen. nov., sp. nov., a marine bacterium from the culture broth of Picochlorum sp. 122.</title>
        <authorList>
            <person name="Wang G."/>
        </authorList>
    </citation>
    <scope>NUCLEOTIDE SEQUENCE [LARGE SCALE GENOMIC DNA]</scope>
    <source>
        <strain evidence="5 6">B17</strain>
    </source>
</reference>
<dbReference type="InterPro" id="IPR002346">
    <property type="entry name" value="Mopterin_DH_FAD-bd"/>
</dbReference>
<protein>
    <submittedName>
        <fullName evidence="5">Carbon monoxide dehydrogenase</fullName>
    </submittedName>
</protein>
<dbReference type="OrthoDB" id="9793944at2"/>
<dbReference type="Gene3D" id="3.30.465.10">
    <property type="match status" value="1"/>
</dbReference>
<dbReference type="Pfam" id="PF00941">
    <property type="entry name" value="FAD_binding_5"/>
    <property type="match status" value="1"/>
</dbReference>
<evidence type="ECO:0000256" key="3">
    <source>
        <dbReference type="ARBA" id="ARBA00023002"/>
    </source>
</evidence>
<keyword evidence="1" id="KW-0285">Flavoprotein</keyword>
<dbReference type="PANTHER" id="PTHR42659:SF2">
    <property type="entry name" value="XANTHINE DEHYDROGENASE SUBUNIT C-RELATED"/>
    <property type="match status" value="1"/>
</dbReference>
<dbReference type="AlphaFoldDB" id="A0A3N2QKW4"/>
<dbReference type="GO" id="GO:0071949">
    <property type="term" value="F:FAD binding"/>
    <property type="evidence" value="ECO:0007669"/>
    <property type="project" value="InterPro"/>
</dbReference>
<accession>A0A3N2QKW4</accession>
<organism evidence="5 6">
    <name type="scientific">Histidinibacterium lentulum</name>
    <dbReference type="NCBI Taxonomy" id="2480588"/>
    <lineage>
        <taxon>Bacteria</taxon>
        <taxon>Pseudomonadati</taxon>
        <taxon>Pseudomonadota</taxon>
        <taxon>Alphaproteobacteria</taxon>
        <taxon>Rhodobacterales</taxon>
        <taxon>Paracoccaceae</taxon>
        <taxon>Histidinibacterium</taxon>
    </lineage>
</organism>
<name>A0A3N2QKW4_9RHOB</name>
<dbReference type="GO" id="GO:0016491">
    <property type="term" value="F:oxidoreductase activity"/>
    <property type="evidence" value="ECO:0007669"/>
    <property type="project" value="UniProtKB-KW"/>
</dbReference>
<keyword evidence="3" id="KW-0560">Oxidoreductase</keyword>
<dbReference type="InterPro" id="IPR016169">
    <property type="entry name" value="FAD-bd_PCMH_sub2"/>
</dbReference>
<dbReference type="RefSeq" id="WP_123643985.1">
    <property type="nucleotide sequence ID" value="NZ_ML119093.1"/>
</dbReference>
<dbReference type="EMBL" id="RDRB01000014">
    <property type="protein sequence ID" value="ROT95836.1"/>
    <property type="molecule type" value="Genomic_DNA"/>
</dbReference>
<dbReference type="InterPro" id="IPR016167">
    <property type="entry name" value="FAD-bd_PCMH_sub1"/>
</dbReference>
<gene>
    <name evidence="5" type="ORF">EAT49_19425</name>
</gene>
<dbReference type="InterPro" id="IPR016166">
    <property type="entry name" value="FAD-bd_PCMH"/>
</dbReference>
<dbReference type="Gene3D" id="3.30.390.50">
    <property type="entry name" value="CO dehydrogenase flavoprotein, C-terminal domain"/>
    <property type="match status" value="1"/>
</dbReference>